<dbReference type="PANTHER" id="PTHR10545">
    <property type="entry name" value="DIAMINE N-ACETYLTRANSFERASE"/>
    <property type="match status" value="1"/>
</dbReference>
<dbReference type="GO" id="GO:0008080">
    <property type="term" value="F:N-acetyltransferase activity"/>
    <property type="evidence" value="ECO:0007669"/>
    <property type="project" value="TreeGrafter"/>
</dbReference>
<keyword evidence="1 4" id="KW-0808">Transferase</keyword>
<dbReference type="RefSeq" id="WP_038987725.1">
    <property type="nucleotide sequence ID" value="NZ_JACAJR010000021.1"/>
</dbReference>
<evidence type="ECO:0000256" key="1">
    <source>
        <dbReference type="ARBA" id="ARBA00022679"/>
    </source>
</evidence>
<keyword evidence="5" id="KW-1185">Reference proteome</keyword>
<dbReference type="InterPro" id="IPR016181">
    <property type="entry name" value="Acyl_CoA_acyltransferase"/>
</dbReference>
<dbReference type="PROSITE" id="PS51186">
    <property type="entry name" value="GNAT"/>
    <property type="match status" value="1"/>
</dbReference>
<dbReference type="AlphaFoldDB" id="A0A161S8Y8"/>
<proteinExistence type="predicted"/>
<protein>
    <submittedName>
        <fullName evidence="4">GNAT family acetyltransferase</fullName>
    </submittedName>
</protein>
<keyword evidence="2" id="KW-0012">Acyltransferase</keyword>
<comment type="caution">
    <text evidence="4">The sequence shown here is derived from an EMBL/GenBank/DDBJ whole genome shotgun (WGS) entry which is preliminary data.</text>
</comment>
<reference evidence="4 5" key="1">
    <citation type="submission" date="2016-01" db="EMBL/GenBank/DDBJ databases">
        <title>Whole genome sequencing of Myroides marinus L41.</title>
        <authorList>
            <person name="Hong K.W."/>
        </authorList>
    </citation>
    <scope>NUCLEOTIDE SEQUENCE [LARGE SCALE GENOMIC DNA]</scope>
    <source>
        <strain evidence="4 5">L41</strain>
    </source>
</reference>
<dbReference type="SUPFAM" id="SSF55729">
    <property type="entry name" value="Acyl-CoA N-acyltransferases (Nat)"/>
    <property type="match status" value="1"/>
</dbReference>
<accession>A0A161S8Y8</accession>
<feature type="domain" description="N-acetyltransferase" evidence="3">
    <location>
        <begin position="2"/>
        <end position="154"/>
    </location>
</feature>
<dbReference type="Gene3D" id="3.40.630.30">
    <property type="match status" value="1"/>
</dbReference>
<organism evidence="4 5">
    <name type="scientific">Myroides marinus</name>
    <dbReference type="NCBI Taxonomy" id="703342"/>
    <lineage>
        <taxon>Bacteria</taxon>
        <taxon>Pseudomonadati</taxon>
        <taxon>Bacteroidota</taxon>
        <taxon>Flavobacteriia</taxon>
        <taxon>Flavobacteriales</taxon>
        <taxon>Flavobacteriaceae</taxon>
        <taxon>Myroides</taxon>
    </lineage>
</organism>
<evidence type="ECO:0000313" key="4">
    <source>
        <dbReference type="EMBL" id="KZE81884.1"/>
    </source>
</evidence>
<evidence type="ECO:0000256" key="2">
    <source>
        <dbReference type="ARBA" id="ARBA00023315"/>
    </source>
</evidence>
<dbReference type="CDD" id="cd04301">
    <property type="entry name" value="NAT_SF"/>
    <property type="match status" value="1"/>
</dbReference>
<dbReference type="InterPro" id="IPR051016">
    <property type="entry name" value="Diverse_Substrate_AcTransf"/>
</dbReference>
<name>A0A161S8Y8_9FLAO</name>
<gene>
    <name evidence="4" type="ORF">AV926_00830</name>
</gene>
<dbReference type="PANTHER" id="PTHR10545:SF29">
    <property type="entry name" value="GH14572P-RELATED"/>
    <property type="match status" value="1"/>
</dbReference>
<evidence type="ECO:0000259" key="3">
    <source>
        <dbReference type="PROSITE" id="PS51186"/>
    </source>
</evidence>
<dbReference type="OrthoDB" id="1450704at2"/>
<dbReference type="Proteomes" id="UP000076630">
    <property type="component" value="Unassembled WGS sequence"/>
</dbReference>
<evidence type="ECO:0000313" key="5">
    <source>
        <dbReference type="Proteomes" id="UP000076630"/>
    </source>
</evidence>
<dbReference type="Pfam" id="PF00583">
    <property type="entry name" value="Acetyltransf_1"/>
    <property type="match status" value="1"/>
</dbReference>
<dbReference type="EMBL" id="LQNU01000050">
    <property type="protein sequence ID" value="KZE81884.1"/>
    <property type="molecule type" value="Genomic_DNA"/>
</dbReference>
<sequence>MIHIRPAILEDIPQLQLLYQKQFVVMQEYQPEYFKADLPAIDFLEETIQSDEWDFLVAVDKDQLIGMVALFIEHTLPYECFVQHRYLNFADIYVEPAYRSLGIGKQLIDAVKQWAKDKKVDYIELLVVEQNKRAYDLYLKEHFEPVHTVMRYKI</sequence>
<dbReference type="InterPro" id="IPR000182">
    <property type="entry name" value="GNAT_dom"/>
</dbReference>